<feature type="region of interest" description="Disordered" evidence="2">
    <location>
        <begin position="88"/>
        <end position="118"/>
    </location>
</feature>
<feature type="compositionally biased region" description="Polar residues" evidence="2">
    <location>
        <begin position="221"/>
        <end position="233"/>
    </location>
</feature>
<feature type="region of interest" description="Disordered" evidence="2">
    <location>
        <begin position="370"/>
        <end position="450"/>
    </location>
</feature>
<evidence type="ECO:0000256" key="1">
    <source>
        <dbReference type="SAM" id="Coils"/>
    </source>
</evidence>
<dbReference type="VEuPathDB" id="FungiDB:H257_06986"/>
<protein>
    <submittedName>
        <fullName evidence="4">Uncharacterized protein</fullName>
    </submittedName>
</protein>
<feature type="compositionally biased region" description="Polar residues" evidence="2">
    <location>
        <begin position="438"/>
        <end position="450"/>
    </location>
</feature>
<feature type="region of interest" description="Disordered" evidence="2">
    <location>
        <begin position="202"/>
        <end position="252"/>
    </location>
</feature>
<feature type="transmembrane region" description="Helical" evidence="3">
    <location>
        <begin position="175"/>
        <end position="197"/>
    </location>
</feature>
<dbReference type="EMBL" id="MZMZ02002655">
    <property type="protein sequence ID" value="RQM24775.1"/>
    <property type="molecule type" value="Genomic_DNA"/>
</dbReference>
<organism evidence="4 5">
    <name type="scientific">Aphanomyces astaci</name>
    <name type="common">Crayfish plague agent</name>
    <dbReference type="NCBI Taxonomy" id="112090"/>
    <lineage>
        <taxon>Eukaryota</taxon>
        <taxon>Sar</taxon>
        <taxon>Stramenopiles</taxon>
        <taxon>Oomycota</taxon>
        <taxon>Saprolegniomycetes</taxon>
        <taxon>Saprolegniales</taxon>
        <taxon>Verrucalvaceae</taxon>
        <taxon>Aphanomyces</taxon>
    </lineage>
</organism>
<gene>
    <name evidence="4" type="ORF">B5M09_000449</name>
</gene>
<evidence type="ECO:0000313" key="5">
    <source>
        <dbReference type="Proteomes" id="UP000284702"/>
    </source>
</evidence>
<sequence length="502" mass="54290">MDVQSMLAQIQENHQASLHALSTQVHALRDTCDLQEKEIQLLRQTFARDNAKAVVERMLLRRQLEEARASASALSETVTLLNHELQTKSMESDDVDQVTTSPQVDPQQQSAPTSPTLRTLPSLEQSRLGIMVKDATKQPFMASADLDPCTYAISPTSKGVSRWHRAKQRFPVRTGLAAVALFSLGSVLLYVSTLFGLDGERKGLSTDMTHSSSSSSRSSSTAYDMTSLPTPRSSGAYYDAQDSLDDVDGLPHDSASMAHHGEFYTEVESFLNRPSPSLGTIAKGAKSTENLLPALKAERSKLRGGGGSDQPRPDVPGSGYGRVEKGNKKKAAPLDLTLVQQAFAYANELRAQELQANDAADDSNDAIAQHLAKHGKQHQDRPSRSSSSSTSGTLQKQHKPATKPSKPKAAKKTSAIYGVPAKQQVKAKAGPDWDSCSKEVTTSGQNNSSMDPQLMQQLVSNFQNGTMLHELRQELAASQASMKESRQVLQGAAKTFFLKGGG</sequence>
<dbReference type="Proteomes" id="UP000284702">
    <property type="component" value="Unassembled WGS sequence"/>
</dbReference>
<feature type="compositionally biased region" description="Polar residues" evidence="2">
    <location>
        <begin position="97"/>
        <end position="118"/>
    </location>
</feature>
<evidence type="ECO:0000256" key="3">
    <source>
        <dbReference type="SAM" id="Phobius"/>
    </source>
</evidence>
<keyword evidence="3" id="KW-1133">Transmembrane helix</keyword>
<dbReference type="VEuPathDB" id="FungiDB:H257_06985"/>
<evidence type="ECO:0000313" key="4">
    <source>
        <dbReference type="EMBL" id="RQM24775.1"/>
    </source>
</evidence>
<feature type="region of interest" description="Disordered" evidence="2">
    <location>
        <begin position="299"/>
        <end position="328"/>
    </location>
</feature>
<proteinExistence type="predicted"/>
<feature type="coiled-coil region" evidence="1">
    <location>
        <begin position="25"/>
        <end position="77"/>
    </location>
</feature>
<keyword evidence="3" id="KW-0812">Transmembrane</keyword>
<keyword evidence="1" id="KW-0175">Coiled coil</keyword>
<keyword evidence="5" id="KW-1185">Reference proteome</keyword>
<comment type="caution">
    <text evidence="4">The sequence shown here is derived from an EMBL/GenBank/DDBJ whole genome shotgun (WGS) entry which is preliminary data.</text>
</comment>
<keyword evidence="3" id="KW-0472">Membrane</keyword>
<feature type="compositionally biased region" description="Low complexity" evidence="2">
    <location>
        <begin position="211"/>
        <end position="220"/>
    </location>
</feature>
<dbReference type="AlphaFoldDB" id="A0A3R7YNT9"/>
<evidence type="ECO:0000256" key="2">
    <source>
        <dbReference type="SAM" id="MobiDB-lite"/>
    </source>
</evidence>
<dbReference type="VEuPathDB" id="FungiDB:H257_06988"/>
<name>A0A3R7YNT9_APHAT</name>
<feature type="compositionally biased region" description="Basic residues" evidence="2">
    <location>
        <begin position="396"/>
        <end position="411"/>
    </location>
</feature>
<accession>A0A3R7YNT9</accession>
<reference evidence="4" key="1">
    <citation type="submission" date="2018-07" db="EMBL/GenBank/DDBJ databases">
        <title>Annotation of Aphanomyces astaci genome assembly.</title>
        <authorList>
            <person name="Studholme D.J."/>
        </authorList>
    </citation>
    <scope>NUCLEOTIDE SEQUENCE [LARGE SCALE GENOMIC DNA]</scope>
    <source>
        <strain evidence="4">Pc</strain>
    </source>
</reference>